<feature type="domain" description="RING-type" evidence="4">
    <location>
        <begin position="329"/>
        <end position="396"/>
    </location>
</feature>
<feature type="transmembrane region" description="Helical" evidence="3">
    <location>
        <begin position="568"/>
        <end position="592"/>
    </location>
</feature>
<dbReference type="SMART" id="SM00184">
    <property type="entry name" value="RING"/>
    <property type="match status" value="1"/>
</dbReference>
<evidence type="ECO:0000259" key="4">
    <source>
        <dbReference type="PROSITE" id="PS50089"/>
    </source>
</evidence>
<reference evidence="5 6" key="2">
    <citation type="submission" date="2016-08" db="EMBL/GenBank/DDBJ databases">
        <title>Pervasive Adenine N6-methylation of Active Genes in Fungi.</title>
        <authorList>
            <consortium name="DOE Joint Genome Institute"/>
            <person name="Mondo S.J."/>
            <person name="Dannebaum R.O."/>
            <person name="Kuo R.C."/>
            <person name="Labutti K."/>
            <person name="Haridas S."/>
            <person name="Kuo A."/>
            <person name="Salamov A."/>
            <person name="Ahrendt S.R."/>
            <person name="Lipzen A."/>
            <person name="Sullivan W."/>
            <person name="Andreopoulos W.B."/>
            <person name="Clum A."/>
            <person name="Lindquist E."/>
            <person name="Daum C."/>
            <person name="Ramamoorthy G.K."/>
            <person name="Gryganskyi A."/>
            <person name="Culley D."/>
            <person name="Magnuson J.K."/>
            <person name="James T.Y."/>
            <person name="O'Malley M.A."/>
            <person name="Stajich J.E."/>
            <person name="Spatafora J.W."/>
            <person name="Visel A."/>
            <person name="Grigoriev I.V."/>
        </authorList>
    </citation>
    <scope>NUCLEOTIDE SEQUENCE [LARGE SCALE GENOMIC DNA]</scope>
    <source>
        <strain evidence="5 6">S4</strain>
    </source>
</reference>
<dbReference type="AlphaFoldDB" id="A0A1Y1WV33"/>
<dbReference type="STRING" id="1754192.A0A1Y1WV33"/>
<dbReference type="SUPFAM" id="SSF57850">
    <property type="entry name" value="RING/U-box"/>
    <property type="match status" value="1"/>
</dbReference>
<protein>
    <recommendedName>
        <fullName evidence="4">RING-type domain-containing protein</fullName>
    </recommendedName>
</protein>
<feature type="region of interest" description="Disordered" evidence="2">
    <location>
        <begin position="117"/>
        <end position="151"/>
    </location>
</feature>
<organism evidence="5 6">
    <name type="scientific">Anaeromyces robustus</name>
    <dbReference type="NCBI Taxonomy" id="1754192"/>
    <lineage>
        <taxon>Eukaryota</taxon>
        <taxon>Fungi</taxon>
        <taxon>Fungi incertae sedis</taxon>
        <taxon>Chytridiomycota</taxon>
        <taxon>Chytridiomycota incertae sedis</taxon>
        <taxon>Neocallimastigomycetes</taxon>
        <taxon>Neocallimastigales</taxon>
        <taxon>Neocallimastigaceae</taxon>
        <taxon>Anaeromyces</taxon>
    </lineage>
</organism>
<comment type="caution">
    <text evidence="5">The sequence shown here is derived from an EMBL/GenBank/DDBJ whole genome shotgun (WGS) entry which is preliminary data.</text>
</comment>
<evidence type="ECO:0000313" key="5">
    <source>
        <dbReference type="EMBL" id="ORX77265.1"/>
    </source>
</evidence>
<evidence type="ECO:0000256" key="3">
    <source>
        <dbReference type="SAM" id="Phobius"/>
    </source>
</evidence>
<keyword evidence="3" id="KW-1133">Transmembrane helix</keyword>
<feature type="region of interest" description="Disordered" evidence="2">
    <location>
        <begin position="230"/>
        <end position="291"/>
    </location>
</feature>
<dbReference type="OrthoDB" id="2156879at2759"/>
<name>A0A1Y1WV33_9FUNG</name>
<sequence>MSHHSISPSDKITFTSFRKNEEEKNSNELLNRSHSYSIPTSSLYYESDSEKIRDLDKSQSYINTINIDSDSSKSQSNNTIKAVHSIVEAGSEKSQNSTIKFINNSTSTSLQNNIHETSTYNNSESSPITRSSITNEKILPPSISSSTNKRKSVTIENKSEFDSSSVIVEINDPEEEIINIEKNATNSLNSVKEGNKMDNNLVSADLQTEAANLKKKIELAENRVSIATSGDFTYVGDQPQTPRDISDNEEENENNNENNNNSNNNVVSKSNSTSKNLKRMTDTTSVPPNFDEIENTQKNLLLEDKETADLSSKVHKICIDEDEDEDNTCAICLIETQKPSDIENLNGNNDGSNETVVGPSKEDIDNYECKLHCMHKFHYSCIAQWLERSQNCPICRMEIKHYEIEAIEKRFDIQIKVKEEIPLIQPHYNTSLYFDTELSVDLVKNYMNEHFPWVNFKGYFYTKFIVYYGMLLGLTLFGFIIYLKSVINAEILYSATCPILITLAVACVLTTCQLIRSIIKKEFTLLTIIHPSASYLFYFFSILNCIMLFSCINNFVIKLYEPFSLEEIFHLLLIVYYVIMLGWCCVEARCCLRMYQEDDRRRVDADVQRRNQEIINRTRQEDEQEREEFERTFGHLND</sequence>
<dbReference type="Gene3D" id="3.30.40.10">
    <property type="entry name" value="Zinc/RING finger domain, C3HC4 (zinc finger)"/>
    <property type="match status" value="1"/>
</dbReference>
<keyword evidence="1" id="KW-0862">Zinc</keyword>
<reference evidence="5 6" key="1">
    <citation type="submission" date="2016-08" db="EMBL/GenBank/DDBJ databases">
        <title>A Parts List for Fungal Cellulosomes Revealed by Comparative Genomics.</title>
        <authorList>
            <consortium name="DOE Joint Genome Institute"/>
            <person name="Haitjema C.H."/>
            <person name="Gilmore S.P."/>
            <person name="Henske J.K."/>
            <person name="Solomon K.V."/>
            <person name="De Groot R."/>
            <person name="Kuo A."/>
            <person name="Mondo S.J."/>
            <person name="Salamov A.A."/>
            <person name="Labutti K."/>
            <person name="Zhao Z."/>
            <person name="Chiniquy J."/>
            <person name="Barry K."/>
            <person name="Brewer H.M."/>
            <person name="Purvine S.O."/>
            <person name="Wright A.T."/>
            <person name="Boxma B."/>
            <person name="Van Alen T."/>
            <person name="Hackstein J.H."/>
            <person name="Baker S.E."/>
            <person name="Grigoriev I.V."/>
            <person name="O'Malley M.A."/>
        </authorList>
    </citation>
    <scope>NUCLEOTIDE SEQUENCE [LARGE SCALE GENOMIC DNA]</scope>
    <source>
        <strain evidence="5 6">S4</strain>
    </source>
</reference>
<dbReference type="GO" id="GO:0006511">
    <property type="term" value="P:ubiquitin-dependent protein catabolic process"/>
    <property type="evidence" value="ECO:0007669"/>
    <property type="project" value="TreeGrafter"/>
</dbReference>
<keyword evidence="3" id="KW-0472">Membrane</keyword>
<gene>
    <name evidence="5" type="ORF">BCR32DRAFT_248100</name>
</gene>
<dbReference type="PANTHER" id="PTHR22765">
    <property type="entry name" value="RING FINGER AND PROTEASE ASSOCIATED DOMAIN-CONTAINING"/>
    <property type="match status" value="1"/>
</dbReference>
<dbReference type="PANTHER" id="PTHR22765:SF434">
    <property type="entry name" value="GB|AAD18119.1-RELATED"/>
    <property type="match status" value="1"/>
</dbReference>
<evidence type="ECO:0000256" key="1">
    <source>
        <dbReference type="PROSITE-ProRule" id="PRU00175"/>
    </source>
</evidence>
<keyword evidence="3" id="KW-0812">Transmembrane</keyword>
<keyword evidence="1" id="KW-0863">Zinc-finger</keyword>
<dbReference type="InterPro" id="IPR013083">
    <property type="entry name" value="Znf_RING/FYVE/PHD"/>
</dbReference>
<feature type="compositionally biased region" description="Polar residues" evidence="2">
    <location>
        <begin position="117"/>
        <end position="135"/>
    </location>
</feature>
<proteinExistence type="predicted"/>
<accession>A0A1Y1WV33</accession>
<feature type="transmembrane region" description="Helical" evidence="3">
    <location>
        <begin position="465"/>
        <end position="485"/>
    </location>
</feature>
<keyword evidence="1" id="KW-0479">Metal-binding</keyword>
<evidence type="ECO:0000256" key="2">
    <source>
        <dbReference type="SAM" id="MobiDB-lite"/>
    </source>
</evidence>
<feature type="compositionally biased region" description="Low complexity" evidence="2">
    <location>
        <begin position="255"/>
        <end position="275"/>
    </location>
</feature>
<evidence type="ECO:0000313" key="6">
    <source>
        <dbReference type="Proteomes" id="UP000193944"/>
    </source>
</evidence>
<dbReference type="PROSITE" id="PS50089">
    <property type="entry name" value="ZF_RING_2"/>
    <property type="match status" value="1"/>
</dbReference>
<keyword evidence="6" id="KW-1185">Reference proteome</keyword>
<dbReference type="EMBL" id="MCFG01000257">
    <property type="protein sequence ID" value="ORX77265.1"/>
    <property type="molecule type" value="Genomic_DNA"/>
</dbReference>
<dbReference type="InterPro" id="IPR001841">
    <property type="entry name" value="Znf_RING"/>
</dbReference>
<feature type="transmembrane region" description="Helical" evidence="3">
    <location>
        <begin position="491"/>
        <end position="515"/>
    </location>
</feature>
<feature type="transmembrane region" description="Helical" evidence="3">
    <location>
        <begin position="535"/>
        <end position="556"/>
    </location>
</feature>
<dbReference type="Pfam" id="PF13639">
    <property type="entry name" value="zf-RING_2"/>
    <property type="match status" value="1"/>
</dbReference>
<dbReference type="Proteomes" id="UP000193944">
    <property type="component" value="Unassembled WGS sequence"/>
</dbReference>
<dbReference type="GO" id="GO:0061630">
    <property type="term" value="F:ubiquitin protein ligase activity"/>
    <property type="evidence" value="ECO:0007669"/>
    <property type="project" value="TreeGrafter"/>
</dbReference>
<dbReference type="GO" id="GO:0008270">
    <property type="term" value="F:zinc ion binding"/>
    <property type="evidence" value="ECO:0007669"/>
    <property type="project" value="UniProtKB-KW"/>
</dbReference>
<dbReference type="InterPro" id="IPR051826">
    <property type="entry name" value="E3_ubiquitin-ligase_domain"/>
</dbReference>